<sequence length="87" mass="9124">MANAPDSDRPPATQFPGFQPGTTTDKPLGAADARARARDLGLEKLANTRLDEVIAAYSVARALSARLPRVEGYDAEPAHAFGFGAGQ</sequence>
<gene>
    <name evidence="2" type="ORF">CLV47_115100</name>
</gene>
<evidence type="ECO:0000313" key="2">
    <source>
        <dbReference type="EMBL" id="PRZ40672.1"/>
    </source>
</evidence>
<accession>A0A2T0ZWE5</accession>
<evidence type="ECO:0000313" key="3">
    <source>
        <dbReference type="Proteomes" id="UP000237752"/>
    </source>
</evidence>
<feature type="region of interest" description="Disordered" evidence="1">
    <location>
        <begin position="1"/>
        <end position="30"/>
    </location>
</feature>
<evidence type="ECO:0000256" key="1">
    <source>
        <dbReference type="SAM" id="MobiDB-lite"/>
    </source>
</evidence>
<organism evidence="2 3">
    <name type="scientific">Antricoccus suffuscus</name>
    <dbReference type="NCBI Taxonomy" id="1629062"/>
    <lineage>
        <taxon>Bacteria</taxon>
        <taxon>Bacillati</taxon>
        <taxon>Actinomycetota</taxon>
        <taxon>Actinomycetes</taxon>
        <taxon>Geodermatophilales</taxon>
        <taxon>Antricoccaceae</taxon>
        <taxon>Antricoccus</taxon>
    </lineage>
</organism>
<proteinExistence type="predicted"/>
<protein>
    <submittedName>
        <fullName evidence="2">Uncharacterized protein</fullName>
    </submittedName>
</protein>
<comment type="caution">
    <text evidence="2">The sequence shown here is derived from an EMBL/GenBank/DDBJ whole genome shotgun (WGS) entry which is preliminary data.</text>
</comment>
<reference evidence="2 3" key="1">
    <citation type="submission" date="2018-03" db="EMBL/GenBank/DDBJ databases">
        <title>Genomic Encyclopedia of Archaeal and Bacterial Type Strains, Phase II (KMG-II): from individual species to whole genera.</title>
        <authorList>
            <person name="Goeker M."/>
        </authorList>
    </citation>
    <scope>NUCLEOTIDE SEQUENCE [LARGE SCALE GENOMIC DNA]</scope>
    <source>
        <strain evidence="2 3">DSM 100065</strain>
    </source>
</reference>
<name>A0A2T0ZWE5_9ACTN</name>
<dbReference type="RefSeq" id="WP_106350087.1">
    <property type="nucleotide sequence ID" value="NZ_PVUE01000015.1"/>
</dbReference>
<dbReference type="EMBL" id="PVUE01000015">
    <property type="protein sequence ID" value="PRZ40672.1"/>
    <property type="molecule type" value="Genomic_DNA"/>
</dbReference>
<keyword evidence="3" id="KW-1185">Reference proteome</keyword>
<dbReference type="Proteomes" id="UP000237752">
    <property type="component" value="Unassembled WGS sequence"/>
</dbReference>
<dbReference type="AlphaFoldDB" id="A0A2T0ZWE5"/>